<evidence type="ECO:0000259" key="4">
    <source>
        <dbReference type="PROSITE" id="PS01124"/>
    </source>
</evidence>
<organism evidence="5 6">
    <name type="scientific">Empedobacter falsenii</name>
    <dbReference type="NCBI Taxonomy" id="343874"/>
    <lineage>
        <taxon>Bacteria</taxon>
        <taxon>Pseudomonadati</taxon>
        <taxon>Bacteroidota</taxon>
        <taxon>Flavobacteriia</taxon>
        <taxon>Flavobacteriales</taxon>
        <taxon>Weeksellaceae</taxon>
        <taxon>Empedobacter</taxon>
    </lineage>
</organism>
<dbReference type="PANTHER" id="PTHR46796:SF13">
    <property type="entry name" value="HTH-TYPE TRANSCRIPTIONAL ACTIVATOR RHAS"/>
    <property type="match status" value="1"/>
</dbReference>
<dbReference type="InterPro" id="IPR009057">
    <property type="entry name" value="Homeodomain-like_sf"/>
</dbReference>
<dbReference type="Pfam" id="PF12833">
    <property type="entry name" value="HTH_18"/>
    <property type="match status" value="1"/>
</dbReference>
<evidence type="ECO:0000256" key="3">
    <source>
        <dbReference type="ARBA" id="ARBA00023163"/>
    </source>
</evidence>
<keyword evidence="1" id="KW-0805">Transcription regulation</keyword>
<dbReference type="Proteomes" id="UP001223501">
    <property type="component" value="Chromosome"/>
</dbReference>
<protein>
    <submittedName>
        <fullName evidence="5">Helix-turn-helix domain-containing protein</fullName>
    </submittedName>
</protein>
<evidence type="ECO:0000313" key="6">
    <source>
        <dbReference type="Proteomes" id="UP001223501"/>
    </source>
</evidence>
<dbReference type="PROSITE" id="PS01124">
    <property type="entry name" value="HTH_ARAC_FAMILY_2"/>
    <property type="match status" value="1"/>
</dbReference>
<dbReference type="InterPro" id="IPR050204">
    <property type="entry name" value="AraC_XylS_family_regulators"/>
</dbReference>
<evidence type="ECO:0000313" key="5">
    <source>
        <dbReference type="EMBL" id="WIH96117.1"/>
    </source>
</evidence>
<dbReference type="InterPro" id="IPR018060">
    <property type="entry name" value="HTH_AraC"/>
</dbReference>
<keyword evidence="2" id="KW-0238">DNA-binding</keyword>
<gene>
    <name evidence="5" type="ORF">OBA43_07425</name>
</gene>
<dbReference type="SMART" id="SM00342">
    <property type="entry name" value="HTH_ARAC"/>
    <property type="match status" value="1"/>
</dbReference>
<keyword evidence="3" id="KW-0804">Transcription</keyword>
<dbReference type="PANTHER" id="PTHR46796">
    <property type="entry name" value="HTH-TYPE TRANSCRIPTIONAL ACTIVATOR RHAS-RELATED"/>
    <property type="match status" value="1"/>
</dbReference>
<accession>A0ABY8V4P7</accession>
<evidence type="ECO:0000256" key="1">
    <source>
        <dbReference type="ARBA" id="ARBA00023015"/>
    </source>
</evidence>
<evidence type="ECO:0000256" key="2">
    <source>
        <dbReference type="ARBA" id="ARBA00023125"/>
    </source>
</evidence>
<feature type="domain" description="HTH araC/xylS-type" evidence="4">
    <location>
        <begin position="96"/>
        <end position="193"/>
    </location>
</feature>
<reference evidence="5 6" key="1">
    <citation type="submission" date="2022-09" db="EMBL/GenBank/DDBJ databases">
        <title>Whole genome sequencing analysis of tet(X)-positive Empedobacter falsenii YWS9-3.</title>
        <authorList>
            <person name="Chen C."/>
            <person name="Lv Y.-L."/>
        </authorList>
    </citation>
    <scope>NUCLEOTIDE SEQUENCE [LARGE SCALE GENOMIC DNA]</scope>
    <source>
        <strain evidence="5 6">YWS9-3_T</strain>
    </source>
</reference>
<name>A0ABY8V4P7_9FLAO</name>
<dbReference type="RefSeq" id="WP_284582809.1">
    <property type="nucleotide sequence ID" value="NZ_CP106831.1"/>
</dbReference>
<proteinExistence type="predicted"/>
<sequence length="205" mass="24379">MLKTDDILADIVVRYSEPIEVVYENAVDEITIKFNPLGINHFIENPEIFKQSKMDNFVPFSDYTETMKMIFNETDRKKQIDLLENYWLSKFVTKDLTLMEQILADIETELTIDAIAKKHSISRKHINALFLKHIGKPPSEYRKIYRFRNTLIENKKSKNLTTLSHGSLFYDQSHFIKDFRALTKIKPSWFFKNIDTEQDNIWLFM</sequence>
<dbReference type="EMBL" id="CP106831">
    <property type="protein sequence ID" value="WIH96117.1"/>
    <property type="molecule type" value="Genomic_DNA"/>
</dbReference>
<dbReference type="Gene3D" id="1.10.10.60">
    <property type="entry name" value="Homeodomain-like"/>
    <property type="match status" value="1"/>
</dbReference>
<keyword evidence="6" id="KW-1185">Reference proteome</keyword>
<dbReference type="SUPFAM" id="SSF46689">
    <property type="entry name" value="Homeodomain-like"/>
    <property type="match status" value="1"/>
</dbReference>